<keyword evidence="3" id="KW-0472">Membrane</keyword>
<feature type="transmembrane region" description="Helical" evidence="3">
    <location>
        <begin position="203"/>
        <end position="222"/>
    </location>
</feature>
<dbReference type="PROSITE" id="PS50158">
    <property type="entry name" value="ZF_CCHC"/>
    <property type="match status" value="1"/>
</dbReference>
<evidence type="ECO:0000256" key="1">
    <source>
        <dbReference type="PROSITE-ProRule" id="PRU00047"/>
    </source>
</evidence>
<sequence>METQAQQQEASVIDTRHRINLMESELEDAWKMIKENSPSLPKRRRLEDDTVSSISSRTDSPVSVDRTAERSDVGGSSRRNRARLRCYRCKELGHVAQDCSNESGDKVLSQPLPLSVSKCGIACCQRVADRRVTWNSQLIEIRTIDGVSRACCGVGTVSVLTDGGSHAKVDVLVARQRPLGNDLLLGIDAIRALGGMMITPAEMWNWFLFFLSFFFVLLLLSFCFLSSSVLLFFSLFLFFFSHFLFFLFLSRSHYKNQSFFITKSVCF</sequence>
<name>A0A812EJD7_ACAPH</name>
<proteinExistence type="predicted"/>
<dbReference type="InterPro" id="IPR001878">
    <property type="entry name" value="Znf_CCHC"/>
</dbReference>
<dbReference type="GO" id="GO:0003676">
    <property type="term" value="F:nucleic acid binding"/>
    <property type="evidence" value="ECO:0007669"/>
    <property type="project" value="InterPro"/>
</dbReference>
<accession>A0A812EJD7</accession>
<dbReference type="EMBL" id="CAHIKZ030005494">
    <property type="protein sequence ID" value="CAE1327087.1"/>
    <property type="molecule type" value="Genomic_DNA"/>
</dbReference>
<evidence type="ECO:0000313" key="6">
    <source>
        <dbReference type="Proteomes" id="UP000597762"/>
    </source>
</evidence>
<feature type="transmembrane region" description="Helical" evidence="3">
    <location>
        <begin position="228"/>
        <end position="249"/>
    </location>
</feature>
<evidence type="ECO:0000256" key="3">
    <source>
        <dbReference type="SAM" id="Phobius"/>
    </source>
</evidence>
<keyword evidence="6" id="KW-1185">Reference proteome</keyword>
<reference evidence="5" key="1">
    <citation type="submission" date="2021-01" db="EMBL/GenBank/DDBJ databases">
        <authorList>
            <person name="Li R."/>
            <person name="Bekaert M."/>
        </authorList>
    </citation>
    <scope>NUCLEOTIDE SEQUENCE</scope>
    <source>
        <strain evidence="5">Farmed</strain>
    </source>
</reference>
<protein>
    <recommendedName>
        <fullName evidence="4">CCHC-type domain-containing protein</fullName>
    </recommendedName>
</protein>
<keyword evidence="1" id="KW-0862">Zinc</keyword>
<keyword evidence="1" id="KW-0863">Zinc-finger</keyword>
<evidence type="ECO:0000259" key="4">
    <source>
        <dbReference type="PROSITE" id="PS50158"/>
    </source>
</evidence>
<feature type="region of interest" description="Disordered" evidence="2">
    <location>
        <begin position="36"/>
        <end position="76"/>
    </location>
</feature>
<gene>
    <name evidence="5" type="ORF">SPHA_76607</name>
</gene>
<keyword evidence="3" id="KW-0812">Transmembrane</keyword>
<dbReference type="Pfam" id="PF00098">
    <property type="entry name" value="zf-CCHC"/>
    <property type="match status" value="1"/>
</dbReference>
<dbReference type="OrthoDB" id="5918705at2759"/>
<dbReference type="InterPro" id="IPR036875">
    <property type="entry name" value="Znf_CCHC_sf"/>
</dbReference>
<feature type="domain" description="CCHC-type" evidence="4">
    <location>
        <begin position="85"/>
        <end position="101"/>
    </location>
</feature>
<dbReference type="SUPFAM" id="SSF57756">
    <property type="entry name" value="Retrovirus zinc finger-like domains"/>
    <property type="match status" value="1"/>
</dbReference>
<keyword evidence="1" id="KW-0479">Metal-binding</keyword>
<evidence type="ECO:0000313" key="5">
    <source>
        <dbReference type="EMBL" id="CAE1327087.1"/>
    </source>
</evidence>
<evidence type="ECO:0000256" key="2">
    <source>
        <dbReference type="SAM" id="MobiDB-lite"/>
    </source>
</evidence>
<dbReference type="GO" id="GO:0008270">
    <property type="term" value="F:zinc ion binding"/>
    <property type="evidence" value="ECO:0007669"/>
    <property type="project" value="UniProtKB-KW"/>
</dbReference>
<dbReference type="AlphaFoldDB" id="A0A812EJD7"/>
<feature type="compositionally biased region" description="Polar residues" evidence="2">
    <location>
        <begin position="51"/>
        <end position="61"/>
    </location>
</feature>
<dbReference type="SMART" id="SM00343">
    <property type="entry name" value="ZnF_C2HC"/>
    <property type="match status" value="1"/>
</dbReference>
<dbReference type="Proteomes" id="UP000597762">
    <property type="component" value="Unassembled WGS sequence"/>
</dbReference>
<dbReference type="Gene3D" id="4.10.60.10">
    <property type="entry name" value="Zinc finger, CCHC-type"/>
    <property type="match status" value="1"/>
</dbReference>
<comment type="caution">
    <text evidence="5">The sequence shown here is derived from an EMBL/GenBank/DDBJ whole genome shotgun (WGS) entry which is preliminary data.</text>
</comment>
<keyword evidence="3" id="KW-1133">Transmembrane helix</keyword>
<organism evidence="5 6">
    <name type="scientific">Acanthosepion pharaonis</name>
    <name type="common">Pharaoh cuttlefish</name>
    <name type="synonym">Sepia pharaonis</name>
    <dbReference type="NCBI Taxonomy" id="158019"/>
    <lineage>
        <taxon>Eukaryota</taxon>
        <taxon>Metazoa</taxon>
        <taxon>Spiralia</taxon>
        <taxon>Lophotrochozoa</taxon>
        <taxon>Mollusca</taxon>
        <taxon>Cephalopoda</taxon>
        <taxon>Coleoidea</taxon>
        <taxon>Decapodiformes</taxon>
        <taxon>Sepiida</taxon>
        <taxon>Sepiina</taxon>
        <taxon>Sepiidae</taxon>
        <taxon>Acanthosepion</taxon>
    </lineage>
</organism>